<evidence type="ECO:0000256" key="2">
    <source>
        <dbReference type="ARBA" id="ARBA00009142"/>
    </source>
</evidence>
<feature type="transmembrane region" description="Helical" evidence="8">
    <location>
        <begin position="85"/>
        <end position="105"/>
    </location>
</feature>
<dbReference type="STRING" id="1743168.A8O14_07600"/>
<dbReference type="GO" id="GO:0005886">
    <property type="term" value="C:plasma membrane"/>
    <property type="evidence" value="ECO:0007669"/>
    <property type="project" value="UniProtKB-SubCell"/>
</dbReference>
<keyword evidence="10" id="KW-1185">Reference proteome</keyword>
<feature type="transmembrane region" description="Helical" evidence="8">
    <location>
        <begin position="151"/>
        <end position="172"/>
    </location>
</feature>
<dbReference type="OrthoDB" id="7028171at2"/>
<dbReference type="PANTHER" id="PTHR30269:SF37">
    <property type="entry name" value="MEMBRANE TRANSPORTER PROTEIN"/>
    <property type="match status" value="1"/>
</dbReference>
<evidence type="ECO:0000256" key="5">
    <source>
        <dbReference type="ARBA" id="ARBA00022692"/>
    </source>
</evidence>
<reference evidence="10" key="1">
    <citation type="submission" date="2016-05" db="EMBL/GenBank/DDBJ databases">
        <title>Polynucleobacter sp. QLW-P1FAT50C-4 genome.</title>
        <authorList>
            <person name="Hahn M.W."/>
        </authorList>
    </citation>
    <scope>NUCLEOTIDE SEQUENCE [LARGE SCALE GENOMIC DNA]</scope>
    <source>
        <strain evidence="10">QLW-P1FAT50C-4</strain>
    </source>
</reference>
<gene>
    <name evidence="9" type="ORF">A8O14_07600</name>
</gene>
<proteinExistence type="inferred from homology"/>
<feature type="transmembrane region" description="Helical" evidence="8">
    <location>
        <begin position="59"/>
        <end position="79"/>
    </location>
</feature>
<organism evidence="9 10">
    <name type="scientific">Polynucleobacter wuianus</name>
    <dbReference type="NCBI Taxonomy" id="1743168"/>
    <lineage>
        <taxon>Bacteria</taxon>
        <taxon>Pseudomonadati</taxon>
        <taxon>Pseudomonadota</taxon>
        <taxon>Betaproteobacteria</taxon>
        <taxon>Burkholderiales</taxon>
        <taxon>Burkholderiaceae</taxon>
        <taxon>Polynucleobacter</taxon>
    </lineage>
</organism>
<dbReference type="KEGG" id="pwu:A8O14_07600"/>
<evidence type="ECO:0000256" key="3">
    <source>
        <dbReference type="ARBA" id="ARBA00022448"/>
    </source>
</evidence>
<protein>
    <recommendedName>
        <fullName evidence="8">Probable membrane transporter protein</fullName>
    </recommendedName>
</protein>
<feature type="transmembrane region" description="Helical" evidence="8">
    <location>
        <begin position="20"/>
        <end position="47"/>
    </location>
</feature>
<keyword evidence="5 8" id="KW-0812">Transmembrane</keyword>
<keyword evidence="4 8" id="KW-1003">Cell membrane</keyword>
<evidence type="ECO:0000256" key="1">
    <source>
        <dbReference type="ARBA" id="ARBA00004651"/>
    </source>
</evidence>
<keyword evidence="3" id="KW-0813">Transport</keyword>
<feature type="transmembrane region" description="Helical" evidence="8">
    <location>
        <begin position="179"/>
        <end position="202"/>
    </location>
</feature>
<dbReference type="Pfam" id="PF01925">
    <property type="entry name" value="TauE"/>
    <property type="match status" value="1"/>
</dbReference>
<feature type="transmembrane region" description="Helical" evidence="8">
    <location>
        <begin position="208"/>
        <end position="232"/>
    </location>
</feature>
<comment type="similarity">
    <text evidence="2 8">Belongs to the 4-toluene sulfonate uptake permease (TSUP) (TC 2.A.102) family.</text>
</comment>
<accession>A0A191UGA6</accession>
<dbReference type="RefSeq" id="WP_068948953.1">
    <property type="nucleotide sequence ID" value="NZ_CP015922.1"/>
</dbReference>
<dbReference type="InterPro" id="IPR002781">
    <property type="entry name" value="TM_pro_TauE-like"/>
</dbReference>
<dbReference type="InterPro" id="IPR052017">
    <property type="entry name" value="TSUP"/>
</dbReference>
<feature type="transmembrane region" description="Helical" evidence="8">
    <location>
        <begin position="112"/>
        <end position="131"/>
    </location>
</feature>
<dbReference type="EMBL" id="CP015922">
    <property type="protein sequence ID" value="ANI99945.1"/>
    <property type="molecule type" value="Genomic_DNA"/>
</dbReference>
<dbReference type="Proteomes" id="UP000078463">
    <property type="component" value="Chromosome"/>
</dbReference>
<evidence type="ECO:0000256" key="8">
    <source>
        <dbReference type="RuleBase" id="RU363041"/>
    </source>
</evidence>
<evidence type="ECO:0000313" key="9">
    <source>
        <dbReference type="EMBL" id="ANI99945.1"/>
    </source>
</evidence>
<name>A0A191UGA6_9BURK</name>
<evidence type="ECO:0000256" key="6">
    <source>
        <dbReference type="ARBA" id="ARBA00022989"/>
    </source>
</evidence>
<evidence type="ECO:0000313" key="10">
    <source>
        <dbReference type="Proteomes" id="UP000078463"/>
    </source>
</evidence>
<dbReference type="AlphaFoldDB" id="A0A191UGA6"/>
<evidence type="ECO:0000256" key="4">
    <source>
        <dbReference type="ARBA" id="ARBA00022475"/>
    </source>
</evidence>
<keyword evidence="7 8" id="KW-0472">Membrane</keyword>
<comment type="subcellular location">
    <subcellularLocation>
        <location evidence="1 8">Cell membrane</location>
        <topology evidence="1 8">Multi-pass membrane protein</topology>
    </subcellularLocation>
</comment>
<sequence length="261" mass="28697">MPDSLIIPLIQSFHTHTFAFFLTAIASVVVVGISKSGFGAGLGTLSLPLMASQVSVGEALAILLPLLIAIDLVGLQRFIRNANWRILKLVIPPAMIGMGLGVIFFKSITPKTLSLSIGIFTLLFLVQNLAMSHFDARDAKPYPWLGRFMGMTTGFTSFVAHIGGPPITLFMLREKLLPMVYTSTLGVFFTVINFGKIAPYAYLDLLNFQQLATSVLLLPCVPIGVYLGFYLAKRISMKWYYRTVRFFLLIAGVKLVIDGLI</sequence>
<dbReference type="PANTHER" id="PTHR30269">
    <property type="entry name" value="TRANSMEMBRANE PROTEIN YFCA"/>
    <property type="match status" value="1"/>
</dbReference>
<evidence type="ECO:0000256" key="7">
    <source>
        <dbReference type="ARBA" id="ARBA00023136"/>
    </source>
</evidence>
<keyword evidence="6 8" id="KW-1133">Transmembrane helix</keyword>